<gene>
    <name evidence="1" type="ORF">GT020_19075</name>
</gene>
<organism evidence="1 2">
    <name type="scientific">Glutamicibacter soli</name>
    <dbReference type="NCBI Taxonomy" id="453836"/>
    <lineage>
        <taxon>Bacteria</taxon>
        <taxon>Bacillati</taxon>
        <taxon>Actinomycetota</taxon>
        <taxon>Actinomycetes</taxon>
        <taxon>Micrococcales</taxon>
        <taxon>Micrococcaceae</taxon>
        <taxon>Glutamicibacter</taxon>
    </lineage>
</organism>
<dbReference type="Proteomes" id="UP000477543">
    <property type="component" value="Unassembled WGS sequence"/>
</dbReference>
<accession>A0A6L9G8I4</accession>
<protein>
    <submittedName>
        <fullName evidence="1">Uncharacterized protein</fullName>
    </submittedName>
</protein>
<comment type="caution">
    <text evidence="1">The sequence shown here is derived from an EMBL/GenBank/DDBJ whole genome shotgun (WGS) entry which is preliminary data.</text>
</comment>
<dbReference type="AlphaFoldDB" id="A0A6L9G8I4"/>
<sequence length="55" mass="6054">MTTKKPTEPEVQAMIASDPDTPEWANEELARAKPFAEVFPALAEKARRAGRPKSS</sequence>
<evidence type="ECO:0000313" key="1">
    <source>
        <dbReference type="EMBL" id="NAZ18131.1"/>
    </source>
</evidence>
<reference evidence="1 2" key="1">
    <citation type="submission" date="2020-01" db="EMBL/GenBank/DDBJ databases">
        <title>Glutamicibacter soli M275.</title>
        <authorList>
            <person name="Meng X."/>
        </authorList>
    </citation>
    <scope>NUCLEOTIDE SEQUENCE [LARGE SCALE GENOMIC DNA]</scope>
    <source>
        <strain evidence="1 2">M275</strain>
    </source>
</reference>
<evidence type="ECO:0000313" key="2">
    <source>
        <dbReference type="Proteomes" id="UP000477543"/>
    </source>
</evidence>
<dbReference type="EMBL" id="WYDN01000245">
    <property type="protein sequence ID" value="NAZ18131.1"/>
    <property type="molecule type" value="Genomic_DNA"/>
</dbReference>
<feature type="non-terminal residue" evidence="1">
    <location>
        <position position="55"/>
    </location>
</feature>
<name>A0A6L9G8I4_9MICC</name>
<proteinExistence type="predicted"/>